<dbReference type="AlphaFoldDB" id="A0A7X0FRT9"/>
<evidence type="ECO:0000256" key="1">
    <source>
        <dbReference type="SAM" id="MobiDB-lite"/>
    </source>
</evidence>
<comment type="caution">
    <text evidence="3">The sequence shown here is derived from an EMBL/GenBank/DDBJ whole genome shotgun (WGS) entry which is preliminary data.</text>
</comment>
<dbReference type="Proteomes" id="UP000537775">
    <property type="component" value="Unassembled WGS sequence"/>
</dbReference>
<feature type="compositionally biased region" description="Low complexity" evidence="1">
    <location>
        <begin position="33"/>
        <end position="45"/>
    </location>
</feature>
<name>A0A7X0FRT9_9MICO</name>
<evidence type="ECO:0000256" key="2">
    <source>
        <dbReference type="SAM" id="SignalP"/>
    </source>
</evidence>
<dbReference type="EMBL" id="JACHML010000001">
    <property type="protein sequence ID" value="MBB6392354.1"/>
    <property type="molecule type" value="Genomic_DNA"/>
</dbReference>
<gene>
    <name evidence="3" type="ORF">HD594_002667</name>
</gene>
<evidence type="ECO:0000313" key="3">
    <source>
        <dbReference type="EMBL" id="MBB6392354.1"/>
    </source>
</evidence>
<keyword evidence="2" id="KW-0732">Signal</keyword>
<keyword evidence="4" id="KW-1185">Reference proteome</keyword>
<feature type="region of interest" description="Disordered" evidence="1">
    <location>
        <begin position="28"/>
        <end position="54"/>
    </location>
</feature>
<sequence length="222" mass="22776">MTIPRTTRTAATALALLIAATMLPGCVQPAPEPSASPSSSESATPTPTPEPDPEPAALEVSLDGIDLVDSAEDVTARASFDDGAGVLSFLGDALGTTPEGTPNAQGYPITFYDWGDMSVSVIDDGPATVWIAAAATGGLELRTTEGVTVGMTREEAIALGAVPDRDETGDGLPDLLRLQVREAPGTESLENPGETGVDFILVILEGDAVVRMISPASDWGDL</sequence>
<organism evidence="3 4">
    <name type="scientific">Microbacterium thalassium</name>
    <dbReference type="NCBI Taxonomy" id="362649"/>
    <lineage>
        <taxon>Bacteria</taxon>
        <taxon>Bacillati</taxon>
        <taxon>Actinomycetota</taxon>
        <taxon>Actinomycetes</taxon>
        <taxon>Micrococcales</taxon>
        <taxon>Microbacteriaceae</taxon>
        <taxon>Microbacterium</taxon>
    </lineage>
</organism>
<protein>
    <submittedName>
        <fullName evidence="3">Uncharacterized protein</fullName>
    </submittedName>
</protein>
<feature type="signal peptide" evidence="2">
    <location>
        <begin position="1"/>
        <end position="29"/>
    </location>
</feature>
<proteinExistence type="predicted"/>
<feature type="chain" id="PRO_5031087801" evidence="2">
    <location>
        <begin position="30"/>
        <end position="222"/>
    </location>
</feature>
<dbReference type="RefSeq" id="WP_184751431.1">
    <property type="nucleotide sequence ID" value="NZ_BAAAJR010000011.1"/>
</dbReference>
<accession>A0A7X0FRT9</accession>
<evidence type="ECO:0000313" key="4">
    <source>
        <dbReference type="Proteomes" id="UP000537775"/>
    </source>
</evidence>
<reference evidence="3 4" key="1">
    <citation type="submission" date="2020-08" db="EMBL/GenBank/DDBJ databases">
        <title>Sequencing the genomes of 1000 actinobacteria strains.</title>
        <authorList>
            <person name="Klenk H.-P."/>
        </authorList>
    </citation>
    <scope>NUCLEOTIDE SEQUENCE [LARGE SCALE GENOMIC DNA]</scope>
    <source>
        <strain evidence="3 4">DSM 12511</strain>
    </source>
</reference>